<reference evidence="5 6" key="1">
    <citation type="submission" date="2018-04" db="EMBL/GenBank/DDBJ databases">
        <authorList>
            <person name="Vogel A."/>
        </authorList>
    </citation>
    <scope>NUCLEOTIDE SEQUENCE [LARGE SCALE GENOMIC DNA]</scope>
</reference>
<dbReference type="InterPro" id="IPR002156">
    <property type="entry name" value="RNaseH_domain"/>
</dbReference>
<dbReference type="GO" id="GO:0004523">
    <property type="term" value="F:RNA-DNA hybrid ribonuclease activity"/>
    <property type="evidence" value="ECO:0007669"/>
    <property type="project" value="InterPro"/>
</dbReference>
<keyword evidence="2" id="KW-0677">Repeat</keyword>
<feature type="repeat" description="PPR" evidence="3">
    <location>
        <begin position="411"/>
        <end position="445"/>
    </location>
</feature>
<evidence type="ECO:0000256" key="2">
    <source>
        <dbReference type="ARBA" id="ARBA00022737"/>
    </source>
</evidence>
<dbReference type="InterPro" id="IPR044730">
    <property type="entry name" value="RNase_H-like_dom_plant"/>
</dbReference>
<evidence type="ECO:0000259" key="4">
    <source>
        <dbReference type="Pfam" id="PF13456"/>
    </source>
</evidence>
<dbReference type="Pfam" id="PF01535">
    <property type="entry name" value="PPR"/>
    <property type="match status" value="2"/>
</dbReference>
<dbReference type="Proteomes" id="UP000595140">
    <property type="component" value="Unassembled WGS sequence"/>
</dbReference>
<dbReference type="SUPFAM" id="SSF53098">
    <property type="entry name" value="Ribonuclease H-like"/>
    <property type="match status" value="1"/>
</dbReference>
<dbReference type="InterPro" id="IPR051240">
    <property type="entry name" value="Mito_RNA-Proc/Resp"/>
</dbReference>
<evidence type="ECO:0000256" key="1">
    <source>
        <dbReference type="ARBA" id="ARBA00007626"/>
    </source>
</evidence>
<dbReference type="InterPro" id="IPR011990">
    <property type="entry name" value="TPR-like_helical_dom_sf"/>
</dbReference>
<dbReference type="PROSITE" id="PS51375">
    <property type="entry name" value="PPR"/>
    <property type="match status" value="4"/>
</dbReference>
<dbReference type="GO" id="GO:0003729">
    <property type="term" value="F:mRNA binding"/>
    <property type="evidence" value="ECO:0007669"/>
    <property type="project" value="TreeGrafter"/>
</dbReference>
<dbReference type="NCBIfam" id="TIGR00756">
    <property type="entry name" value="PPR"/>
    <property type="match status" value="5"/>
</dbReference>
<dbReference type="Pfam" id="PF13041">
    <property type="entry name" value="PPR_2"/>
    <property type="match status" value="2"/>
</dbReference>
<sequence>MEIALCVAAKKRQLSTCSRPAPRLHMSGTTLEVMWIQALVVASRIGSTEIFCKRETTTLMVTRVSFLPLLAGGSGGIGGILRNRRGEWKGGFTANVSPNCAMSVEVMAIARGIEWAWEKGVKELEVQTDASEVIKWMADYTSLRGPNRDIIDEIKHTWQRKFTRLEFKNIFREQNFAADCLATIETFQEANWIDHEDPPPGMDDIIANDMMGATRVRRVHLSYAAGDQILAAIIQNRPVDASLLLPSPNRPVWTTDTVSEVLRSIPRFLFRSPRSIGRQSGFRHRSPLRQRNLREESDKARTGKLLLGPAAYRDPEKVKLGLEKALEFFDWVETHSGFTHDELTCREMAIVLAKGSGLLKPLLFFLKRMSKRGLVTTPTITCLIKVLGEEGLANEALFTFYRMKQFHCRPDVHCYNTLIYALCRVGKFEKAKSLLQQMELPGFRCPPDKFTYTVLISSHCRHAMETGCRKAIRRRMWEANHLFRLMLFKGFAPDVVTYNSLINGCCKTFRIDRALELLRDMEKRGCDPNRVTYGSLIRYYSAVNEIEKGVEMMRRMVARGHGVATNSCYTPLIHGLCEAGRAVEAWDLVVESVKGGSIPREHTYSMVIKGLEAAGEMKHFLDGGEVCSRIEEGIFCRSKEAEKHKPFFARKNALF</sequence>
<gene>
    <name evidence="5" type="ORF">CCAM_LOCUS3724</name>
</gene>
<dbReference type="OrthoDB" id="185373at2759"/>
<comment type="similarity">
    <text evidence="1">Belongs to the PPR family. P subfamily.</text>
</comment>
<dbReference type="CDD" id="cd06222">
    <property type="entry name" value="RNase_H_like"/>
    <property type="match status" value="1"/>
</dbReference>
<dbReference type="Pfam" id="PF13456">
    <property type="entry name" value="RVT_3"/>
    <property type="match status" value="1"/>
</dbReference>
<evidence type="ECO:0000313" key="6">
    <source>
        <dbReference type="Proteomes" id="UP000595140"/>
    </source>
</evidence>
<feature type="domain" description="RNase H type-1" evidence="4">
    <location>
        <begin position="73"/>
        <end position="183"/>
    </location>
</feature>
<keyword evidence="6" id="KW-1185">Reference proteome</keyword>
<dbReference type="PANTHER" id="PTHR47933">
    <property type="entry name" value="PENTATRICOPEPTIDE REPEAT-CONTAINING PROTEIN 1, MITOCHONDRIAL"/>
    <property type="match status" value="1"/>
</dbReference>
<feature type="repeat" description="PPR" evidence="3">
    <location>
        <begin position="565"/>
        <end position="599"/>
    </location>
</feature>
<evidence type="ECO:0000313" key="5">
    <source>
        <dbReference type="EMBL" id="VFQ61948.1"/>
    </source>
</evidence>
<dbReference type="InterPro" id="IPR036397">
    <property type="entry name" value="RNaseH_sf"/>
</dbReference>
<organism evidence="5 6">
    <name type="scientific">Cuscuta campestris</name>
    <dbReference type="NCBI Taxonomy" id="132261"/>
    <lineage>
        <taxon>Eukaryota</taxon>
        <taxon>Viridiplantae</taxon>
        <taxon>Streptophyta</taxon>
        <taxon>Embryophyta</taxon>
        <taxon>Tracheophyta</taxon>
        <taxon>Spermatophyta</taxon>
        <taxon>Magnoliopsida</taxon>
        <taxon>eudicotyledons</taxon>
        <taxon>Gunneridae</taxon>
        <taxon>Pentapetalae</taxon>
        <taxon>asterids</taxon>
        <taxon>lamiids</taxon>
        <taxon>Solanales</taxon>
        <taxon>Convolvulaceae</taxon>
        <taxon>Cuscuteae</taxon>
        <taxon>Cuscuta</taxon>
        <taxon>Cuscuta subgen. Grammica</taxon>
        <taxon>Cuscuta sect. Cleistogrammica</taxon>
    </lineage>
</organism>
<dbReference type="InterPro" id="IPR012337">
    <property type="entry name" value="RNaseH-like_sf"/>
</dbReference>
<dbReference type="Gene3D" id="3.30.420.10">
    <property type="entry name" value="Ribonuclease H-like superfamily/Ribonuclease H"/>
    <property type="match status" value="1"/>
</dbReference>
<feature type="repeat" description="PPR" evidence="3">
    <location>
        <begin position="494"/>
        <end position="528"/>
    </location>
</feature>
<dbReference type="PANTHER" id="PTHR47933:SF76">
    <property type="entry name" value="PENTACOTRIPEPTIDE-REPEAT REGION OF PRORP DOMAIN-CONTAINING PROTEIN"/>
    <property type="match status" value="1"/>
</dbReference>
<dbReference type="EMBL" id="OOIL02000204">
    <property type="protein sequence ID" value="VFQ61948.1"/>
    <property type="molecule type" value="Genomic_DNA"/>
</dbReference>
<proteinExistence type="inferred from homology"/>
<evidence type="ECO:0000256" key="3">
    <source>
        <dbReference type="PROSITE-ProRule" id="PRU00708"/>
    </source>
</evidence>
<dbReference type="Gene3D" id="1.25.40.10">
    <property type="entry name" value="Tetratricopeptide repeat domain"/>
    <property type="match status" value="3"/>
</dbReference>
<protein>
    <recommendedName>
        <fullName evidence="4">RNase H type-1 domain-containing protein</fullName>
    </recommendedName>
</protein>
<feature type="repeat" description="PPR" evidence="3">
    <location>
        <begin position="529"/>
        <end position="563"/>
    </location>
</feature>
<dbReference type="AlphaFoldDB" id="A0A484KAQ5"/>
<dbReference type="InterPro" id="IPR002885">
    <property type="entry name" value="PPR_rpt"/>
</dbReference>
<accession>A0A484KAQ5</accession>
<name>A0A484KAQ5_9ASTE</name>